<comment type="caution">
    <text evidence="1">The sequence shown here is derived from an EMBL/GenBank/DDBJ whole genome shotgun (WGS) entry which is preliminary data.</text>
</comment>
<dbReference type="OrthoDB" id="10480016at2759"/>
<proteinExistence type="predicted"/>
<accession>A0A5B6VXG1</accession>
<dbReference type="EMBL" id="SMMG02000005">
    <property type="protein sequence ID" value="KAA3473980.1"/>
    <property type="molecule type" value="Genomic_DNA"/>
</dbReference>
<organism evidence="1 2">
    <name type="scientific">Gossypium australe</name>
    <dbReference type="NCBI Taxonomy" id="47621"/>
    <lineage>
        <taxon>Eukaryota</taxon>
        <taxon>Viridiplantae</taxon>
        <taxon>Streptophyta</taxon>
        <taxon>Embryophyta</taxon>
        <taxon>Tracheophyta</taxon>
        <taxon>Spermatophyta</taxon>
        <taxon>Magnoliopsida</taxon>
        <taxon>eudicotyledons</taxon>
        <taxon>Gunneridae</taxon>
        <taxon>Pentapetalae</taxon>
        <taxon>rosids</taxon>
        <taxon>malvids</taxon>
        <taxon>Malvales</taxon>
        <taxon>Malvaceae</taxon>
        <taxon>Malvoideae</taxon>
        <taxon>Gossypium</taxon>
    </lineage>
</organism>
<evidence type="ECO:0000313" key="1">
    <source>
        <dbReference type="EMBL" id="KAA3473980.1"/>
    </source>
</evidence>
<protein>
    <submittedName>
        <fullName evidence="1">Uncharacterized protein</fullName>
    </submittedName>
</protein>
<dbReference type="AlphaFoldDB" id="A0A5B6VXG1"/>
<keyword evidence="2" id="KW-1185">Reference proteome</keyword>
<name>A0A5B6VXG1_9ROSI</name>
<gene>
    <name evidence="1" type="ORF">EPI10_024315</name>
</gene>
<reference evidence="2" key="1">
    <citation type="journal article" date="2019" name="Plant Biotechnol. J.">
        <title>Genome sequencing of the Australian wild diploid species Gossypium australe highlights disease resistance and delayed gland morphogenesis.</title>
        <authorList>
            <person name="Cai Y."/>
            <person name="Cai X."/>
            <person name="Wang Q."/>
            <person name="Wang P."/>
            <person name="Zhang Y."/>
            <person name="Cai C."/>
            <person name="Xu Y."/>
            <person name="Wang K."/>
            <person name="Zhou Z."/>
            <person name="Wang C."/>
            <person name="Geng S."/>
            <person name="Li B."/>
            <person name="Dong Q."/>
            <person name="Hou Y."/>
            <person name="Wang H."/>
            <person name="Ai P."/>
            <person name="Liu Z."/>
            <person name="Yi F."/>
            <person name="Sun M."/>
            <person name="An G."/>
            <person name="Cheng J."/>
            <person name="Zhang Y."/>
            <person name="Shi Q."/>
            <person name="Xie Y."/>
            <person name="Shi X."/>
            <person name="Chang Y."/>
            <person name="Huang F."/>
            <person name="Chen Y."/>
            <person name="Hong S."/>
            <person name="Mi L."/>
            <person name="Sun Q."/>
            <person name="Zhang L."/>
            <person name="Zhou B."/>
            <person name="Peng R."/>
            <person name="Zhang X."/>
            <person name="Liu F."/>
        </authorList>
    </citation>
    <scope>NUCLEOTIDE SEQUENCE [LARGE SCALE GENOMIC DNA]</scope>
    <source>
        <strain evidence="2">cv. PA1801</strain>
    </source>
</reference>
<sequence>MACKISCNYKFFITGLMGICDRVLTKSLWAHSCQRHMTMNSYIWSTKWFTYRNKQSTANAVGNEDKF</sequence>
<evidence type="ECO:0000313" key="2">
    <source>
        <dbReference type="Proteomes" id="UP000325315"/>
    </source>
</evidence>
<dbReference type="Proteomes" id="UP000325315">
    <property type="component" value="Unassembled WGS sequence"/>
</dbReference>